<protein>
    <recommendedName>
        <fullName evidence="5">Ubiquitin-like protease family profile domain-containing protein</fullName>
    </recommendedName>
</protein>
<keyword evidence="2" id="KW-0645">Protease</keyword>
<keyword evidence="4" id="KW-0788">Thiol protease</keyword>
<evidence type="ECO:0000256" key="2">
    <source>
        <dbReference type="ARBA" id="ARBA00022670"/>
    </source>
</evidence>
<dbReference type="PhylomeDB" id="R7QJA5"/>
<accession>R7QJA5</accession>
<evidence type="ECO:0000256" key="3">
    <source>
        <dbReference type="ARBA" id="ARBA00022801"/>
    </source>
</evidence>
<dbReference type="SUPFAM" id="SSF54001">
    <property type="entry name" value="Cysteine proteinases"/>
    <property type="match status" value="1"/>
</dbReference>
<dbReference type="InterPro" id="IPR003653">
    <property type="entry name" value="Peptidase_C48_C"/>
</dbReference>
<evidence type="ECO:0000256" key="4">
    <source>
        <dbReference type="ARBA" id="ARBA00022807"/>
    </source>
</evidence>
<dbReference type="GO" id="GO:0016926">
    <property type="term" value="P:protein desumoylation"/>
    <property type="evidence" value="ECO:0007669"/>
    <property type="project" value="TreeGrafter"/>
</dbReference>
<dbReference type="KEGG" id="ccp:CHC_T00000003001"/>
<dbReference type="Gramene" id="CDF37848">
    <property type="protein sequence ID" value="CDF37848"/>
    <property type="gene ID" value="CHC_T00000003001"/>
</dbReference>
<feature type="domain" description="Ubiquitin-like protease family profile" evidence="5">
    <location>
        <begin position="1"/>
        <end position="129"/>
    </location>
</feature>
<dbReference type="AlphaFoldDB" id="R7QJA5"/>
<evidence type="ECO:0000259" key="5">
    <source>
        <dbReference type="PROSITE" id="PS50600"/>
    </source>
</evidence>
<dbReference type="EMBL" id="HG001880">
    <property type="protein sequence ID" value="CDF37848.1"/>
    <property type="molecule type" value="Genomic_DNA"/>
</dbReference>
<dbReference type="Proteomes" id="UP000012073">
    <property type="component" value="Unassembled WGS sequence"/>
</dbReference>
<dbReference type="STRING" id="2769.R7QJA5"/>
<dbReference type="GO" id="GO:0006508">
    <property type="term" value="P:proteolysis"/>
    <property type="evidence" value="ECO:0007669"/>
    <property type="project" value="UniProtKB-KW"/>
</dbReference>
<reference evidence="7" key="1">
    <citation type="journal article" date="2013" name="Proc. Natl. Acad. Sci. U.S.A.">
        <title>Genome structure and metabolic features in the red seaweed Chondrus crispus shed light on evolution of the Archaeplastida.</title>
        <authorList>
            <person name="Collen J."/>
            <person name="Porcel B."/>
            <person name="Carre W."/>
            <person name="Ball S.G."/>
            <person name="Chaparro C."/>
            <person name="Tonon T."/>
            <person name="Barbeyron T."/>
            <person name="Michel G."/>
            <person name="Noel B."/>
            <person name="Valentin K."/>
            <person name="Elias M."/>
            <person name="Artiguenave F."/>
            <person name="Arun A."/>
            <person name="Aury J.M."/>
            <person name="Barbosa-Neto J.F."/>
            <person name="Bothwell J.H."/>
            <person name="Bouget F.Y."/>
            <person name="Brillet L."/>
            <person name="Cabello-Hurtado F."/>
            <person name="Capella-Gutierrez S."/>
            <person name="Charrier B."/>
            <person name="Cladiere L."/>
            <person name="Cock J.M."/>
            <person name="Coelho S.M."/>
            <person name="Colleoni C."/>
            <person name="Czjzek M."/>
            <person name="Da Silva C."/>
            <person name="Delage L."/>
            <person name="Denoeud F."/>
            <person name="Deschamps P."/>
            <person name="Dittami S.M."/>
            <person name="Gabaldon T."/>
            <person name="Gachon C.M."/>
            <person name="Groisillier A."/>
            <person name="Herve C."/>
            <person name="Jabbari K."/>
            <person name="Katinka M."/>
            <person name="Kloareg B."/>
            <person name="Kowalczyk N."/>
            <person name="Labadie K."/>
            <person name="Leblanc C."/>
            <person name="Lopez P.J."/>
            <person name="McLachlan D.H."/>
            <person name="Meslet-Cladiere L."/>
            <person name="Moustafa A."/>
            <person name="Nehr Z."/>
            <person name="Nyvall Collen P."/>
            <person name="Panaud O."/>
            <person name="Partensky F."/>
            <person name="Poulain J."/>
            <person name="Rensing S.A."/>
            <person name="Rousvoal S."/>
            <person name="Samson G."/>
            <person name="Symeonidi A."/>
            <person name="Weissenbach J."/>
            <person name="Zambounis A."/>
            <person name="Wincker P."/>
            <person name="Boyen C."/>
        </authorList>
    </citation>
    <scope>NUCLEOTIDE SEQUENCE [LARGE SCALE GENOMIC DNA]</scope>
    <source>
        <strain evidence="7">cv. Stackhouse</strain>
    </source>
</reference>
<sequence>MNSFFYTKLVRFNRAKGCSVYEYKQVRRWTRQFDVFSYDVMLIPINQANTHWTLGVINFKDQTVEHLDSMGTGGLLKVREHLMSWVRDEAADKSKPFSPNNWTMPPRDVPRQLNSDDCGVFLCKFADFISRGWQEFTFSQQHMNYFRSRIAHELLMERAT</sequence>
<dbReference type="Gene3D" id="3.40.395.10">
    <property type="entry name" value="Adenoviral Proteinase, Chain A"/>
    <property type="match status" value="1"/>
</dbReference>
<dbReference type="PANTHER" id="PTHR12606:SF141">
    <property type="entry name" value="GH15225P-RELATED"/>
    <property type="match status" value="1"/>
</dbReference>
<proteinExistence type="inferred from homology"/>
<dbReference type="GO" id="GO:0005634">
    <property type="term" value="C:nucleus"/>
    <property type="evidence" value="ECO:0007669"/>
    <property type="project" value="TreeGrafter"/>
</dbReference>
<dbReference type="RefSeq" id="XP_005717719.1">
    <property type="nucleotide sequence ID" value="XM_005717662.1"/>
</dbReference>
<evidence type="ECO:0000313" key="6">
    <source>
        <dbReference type="EMBL" id="CDF37848.1"/>
    </source>
</evidence>
<dbReference type="OMA" id="DRAANSQ"/>
<dbReference type="Pfam" id="PF02902">
    <property type="entry name" value="Peptidase_C48"/>
    <property type="match status" value="1"/>
</dbReference>
<dbReference type="InterPro" id="IPR038765">
    <property type="entry name" value="Papain-like_cys_pep_sf"/>
</dbReference>
<gene>
    <name evidence="6" type="ORF">CHC_T00000003001</name>
</gene>
<evidence type="ECO:0000256" key="1">
    <source>
        <dbReference type="ARBA" id="ARBA00005234"/>
    </source>
</evidence>
<comment type="similarity">
    <text evidence="1">Belongs to the peptidase C48 family.</text>
</comment>
<name>R7QJA5_CHOCR</name>
<dbReference type="PANTHER" id="PTHR12606">
    <property type="entry name" value="SENTRIN/SUMO-SPECIFIC PROTEASE"/>
    <property type="match status" value="1"/>
</dbReference>
<keyword evidence="7" id="KW-1185">Reference proteome</keyword>
<dbReference type="GO" id="GO:0016929">
    <property type="term" value="F:deSUMOylase activity"/>
    <property type="evidence" value="ECO:0007669"/>
    <property type="project" value="TreeGrafter"/>
</dbReference>
<organism evidence="6 7">
    <name type="scientific">Chondrus crispus</name>
    <name type="common">Carrageen Irish moss</name>
    <name type="synonym">Polymorpha crispa</name>
    <dbReference type="NCBI Taxonomy" id="2769"/>
    <lineage>
        <taxon>Eukaryota</taxon>
        <taxon>Rhodophyta</taxon>
        <taxon>Florideophyceae</taxon>
        <taxon>Rhodymeniophycidae</taxon>
        <taxon>Gigartinales</taxon>
        <taxon>Gigartinaceae</taxon>
        <taxon>Chondrus</taxon>
    </lineage>
</organism>
<evidence type="ECO:0000313" key="7">
    <source>
        <dbReference type="Proteomes" id="UP000012073"/>
    </source>
</evidence>
<dbReference type="GeneID" id="17325437"/>
<dbReference type="OrthoDB" id="1939479at2759"/>
<dbReference type="PROSITE" id="PS50600">
    <property type="entry name" value="ULP_PROTEASE"/>
    <property type="match status" value="1"/>
</dbReference>
<keyword evidence="3" id="KW-0378">Hydrolase</keyword>